<comment type="caution">
    <text evidence="3">The sequence shown here is derived from an EMBL/GenBank/DDBJ whole genome shotgun (WGS) entry which is preliminary data.</text>
</comment>
<accession>A0A9P3PQ97</accession>
<evidence type="ECO:0000313" key="4">
    <source>
        <dbReference type="Proteomes" id="UP001063166"/>
    </source>
</evidence>
<sequence length="342" mass="37590">MATPLHVQLDSKLGAAFLGNLVAGIFYGLTCMQSYTYFRSKKDRPCFRMVILLLWFLDTLQLALVTHGLYFYLVSSFGNILALLTPTWSFISQIYVTCASDIIVRCIFGCRVWRLVGRSKVLAACIAAVSVLTLGTGFAFATKISTDKLRFGGFGTISHFLYIALGSGVAVDLLIAVSLCWSLSKSRTGFKKTDSIVNTLMMYAINTGLLTTICAAACFITYAVWPHEFTFIAIYFSLPKLYLNSLLATLNSRDTLSGNISRVSDIPLSSISGNSNVVKASHVRRGQSLVPSWMDWSSFQPYHDTLFGDWLQAGSCWQASGFLIGEKVIELQDLDVDLVSGA</sequence>
<dbReference type="EMBL" id="BRPK01000008">
    <property type="protein sequence ID" value="GLB40665.1"/>
    <property type="molecule type" value="Genomic_DNA"/>
</dbReference>
<feature type="transmembrane region" description="Helical" evidence="1">
    <location>
        <begin position="50"/>
        <end position="70"/>
    </location>
</feature>
<gene>
    <name evidence="3" type="ORF">LshimejAT787_0805360</name>
</gene>
<feature type="domain" description="DUF6534" evidence="2">
    <location>
        <begin position="169"/>
        <end position="254"/>
    </location>
</feature>
<name>A0A9P3PQ97_LYOSH</name>
<dbReference type="Proteomes" id="UP001063166">
    <property type="component" value="Unassembled WGS sequence"/>
</dbReference>
<evidence type="ECO:0000256" key="1">
    <source>
        <dbReference type="SAM" id="Phobius"/>
    </source>
</evidence>
<feature type="transmembrane region" description="Helical" evidence="1">
    <location>
        <begin position="90"/>
        <end position="109"/>
    </location>
</feature>
<feature type="transmembrane region" description="Helical" evidence="1">
    <location>
        <begin position="121"/>
        <end position="140"/>
    </location>
</feature>
<feature type="transmembrane region" description="Helical" evidence="1">
    <location>
        <begin position="160"/>
        <end position="183"/>
    </location>
</feature>
<dbReference type="InterPro" id="IPR045339">
    <property type="entry name" value="DUF6534"/>
</dbReference>
<evidence type="ECO:0000313" key="3">
    <source>
        <dbReference type="EMBL" id="GLB40665.1"/>
    </source>
</evidence>
<dbReference type="OrthoDB" id="2745105at2759"/>
<feature type="transmembrane region" description="Helical" evidence="1">
    <location>
        <begin position="15"/>
        <end position="38"/>
    </location>
</feature>
<dbReference type="Pfam" id="PF20152">
    <property type="entry name" value="DUF6534"/>
    <property type="match status" value="1"/>
</dbReference>
<keyword evidence="1" id="KW-0472">Membrane</keyword>
<keyword evidence="1" id="KW-0812">Transmembrane</keyword>
<dbReference type="PANTHER" id="PTHR40465:SF1">
    <property type="entry name" value="DUF6534 DOMAIN-CONTAINING PROTEIN"/>
    <property type="match status" value="1"/>
</dbReference>
<keyword evidence="1" id="KW-1133">Transmembrane helix</keyword>
<evidence type="ECO:0000259" key="2">
    <source>
        <dbReference type="Pfam" id="PF20152"/>
    </source>
</evidence>
<organism evidence="3 4">
    <name type="scientific">Lyophyllum shimeji</name>
    <name type="common">Hon-shimeji</name>
    <name type="synonym">Tricholoma shimeji</name>
    <dbReference type="NCBI Taxonomy" id="47721"/>
    <lineage>
        <taxon>Eukaryota</taxon>
        <taxon>Fungi</taxon>
        <taxon>Dikarya</taxon>
        <taxon>Basidiomycota</taxon>
        <taxon>Agaricomycotina</taxon>
        <taxon>Agaricomycetes</taxon>
        <taxon>Agaricomycetidae</taxon>
        <taxon>Agaricales</taxon>
        <taxon>Tricholomatineae</taxon>
        <taxon>Lyophyllaceae</taxon>
        <taxon>Lyophyllum</taxon>
    </lineage>
</organism>
<reference evidence="3" key="1">
    <citation type="submission" date="2022-07" db="EMBL/GenBank/DDBJ databases">
        <title>The genome of Lyophyllum shimeji provides insight into the initial evolution of ectomycorrhizal fungal genome.</title>
        <authorList>
            <person name="Kobayashi Y."/>
            <person name="Shibata T."/>
            <person name="Hirakawa H."/>
            <person name="Shigenobu S."/>
            <person name="Nishiyama T."/>
            <person name="Yamada A."/>
            <person name="Hasebe M."/>
            <person name="Kawaguchi M."/>
        </authorList>
    </citation>
    <scope>NUCLEOTIDE SEQUENCE</scope>
    <source>
        <strain evidence="3">AT787</strain>
    </source>
</reference>
<dbReference type="AlphaFoldDB" id="A0A9P3PQ97"/>
<keyword evidence="4" id="KW-1185">Reference proteome</keyword>
<feature type="transmembrane region" description="Helical" evidence="1">
    <location>
        <begin position="203"/>
        <end position="225"/>
    </location>
</feature>
<dbReference type="PANTHER" id="PTHR40465">
    <property type="entry name" value="CHROMOSOME 1, WHOLE GENOME SHOTGUN SEQUENCE"/>
    <property type="match status" value="1"/>
</dbReference>
<proteinExistence type="predicted"/>
<protein>
    <recommendedName>
        <fullName evidence="2">DUF6534 domain-containing protein</fullName>
    </recommendedName>
</protein>